<name>A0A8J3ZME3_9ACTN</name>
<accession>A0A8J3ZME3</accession>
<protein>
    <recommendedName>
        <fullName evidence="4">DUF58 domain-containing protein</fullName>
    </recommendedName>
</protein>
<proteinExistence type="predicted"/>
<comment type="caution">
    <text evidence="2">The sequence shown here is derived from an EMBL/GenBank/DDBJ whole genome shotgun (WGS) entry which is preliminary data.</text>
</comment>
<dbReference type="EMBL" id="BOPG01000112">
    <property type="protein sequence ID" value="GIJ64238.1"/>
    <property type="molecule type" value="Genomic_DNA"/>
</dbReference>
<dbReference type="RefSeq" id="WP_204012382.1">
    <property type="nucleotide sequence ID" value="NZ_BOPG01000112.1"/>
</dbReference>
<evidence type="ECO:0000313" key="2">
    <source>
        <dbReference type="EMBL" id="GIJ64238.1"/>
    </source>
</evidence>
<sequence length="366" mass="38995">MTPDAVTVLVVGSGAATLWWLGFRAALPVAVTAVLLLAVAVLWRLVGARHCTLELTVTPGRVQRGDEVEVRAAARPTSRGSGRIRAAAVVLGAERDLTIPVTTGDPARWRVVAEHRGVVPSAVIRSEHVGPFRLARLRQRSRPATGTVVLPRRHPFATANLAARVDDQDRTGRTRGGAALAGLREYVPGDDVRLVHWPASAGTPDGTLLVRQQLTARCPAFRVLLDPDAADAHFESCVDVAYSLMLALATVDAHRTELCTVMNDVVARRDAPAAVERLLLEVRRCRGHGSAPGRCRAALHRIAARSRVDRTTTVLVTTAAPTASTGATVHLRLGAPERIGRFGATVVLAAPDAATAARIWATTVIR</sequence>
<dbReference type="PANTHER" id="PTHR34351:SF1">
    <property type="entry name" value="SLR1927 PROTEIN"/>
    <property type="match status" value="1"/>
</dbReference>
<keyword evidence="1" id="KW-0472">Membrane</keyword>
<reference evidence="2" key="1">
    <citation type="submission" date="2021-01" db="EMBL/GenBank/DDBJ databases">
        <title>Whole genome shotgun sequence of Virgisporangium aurantiacum NBRC 16421.</title>
        <authorList>
            <person name="Komaki H."/>
            <person name="Tamura T."/>
        </authorList>
    </citation>
    <scope>NUCLEOTIDE SEQUENCE</scope>
    <source>
        <strain evidence="2">NBRC 16421</strain>
    </source>
</reference>
<dbReference type="AlphaFoldDB" id="A0A8J3ZME3"/>
<feature type="transmembrane region" description="Helical" evidence="1">
    <location>
        <begin position="20"/>
        <end position="43"/>
    </location>
</feature>
<evidence type="ECO:0008006" key="4">
    <source>
        <dbReference type="Google" id="ProtNLM"/>
    </source>
</evidence>
<keyword evidence="1" id="KW-0812">Transmembrane</keyword>
<dbReference type="PANTHER" id="PTHR34351">
    <property type="entry name" value="SLR1927 PROTEIN-RELATED"/>
    <property type="match status" value="1"/>
</dbReference>
<evidence type="ECO:0000256" key="1">
    <source>
        <dbReference type="SAM" id="Phobius"/>
    </source>
</evidence>
<gene>
    <name evidence="2" type="ORF">Vau01_117540</name>
</gene>
<dbReference type="Proteomes" id="UP000612585">
    <property type="component" value="Unassembled WGS sequence"/>
</dbReference>
<keyword evidence="1" id="KW-1133">Transmembrane helix</keyword>
<keyword evidence="3" id="KW-1185">Reference proteome</keyword>
<organism evidence="2 3">
    <name type="scientific">Virgisporangium aurantiacum</name>
    <dbReference type="NCBI Taxonomy" id="175570"/>
    <lineage>
        <taxon>Bacteria</taxon>
        <taxon>Bacillati</taxon>
        <taxon>Actinomycetota</taxon>
        <taxon>Actinomycetes</taxon>
        <taxon>Micromonosporales</taxon>
        <taxon>Micromonosporaceae</taxon>
        <taxon>Virgisporangium</taxon>
    </lineage>
</organism>
<evidence type="ECO:0000313" key="3">
    <source>
        <dbReference type="Proteomes" id="UP000612585"/>
    </source>
</evidence>